<evidence type="ECO:0000313" key="2">
    <source>
        <dbReference type="EMBL" id="KAF9604697.1"/>
    </source>
</evidence>
<dbReference type="Proteomes" id="UP000631114">
    <property type="component" value="Unassembled WGS sequence"/>
</dbReference>
<dbReference type="InterPro" id="IPR040267">
    <property type="entry name" value="EID1-like"/>
</dbReference>
<organism evidence="2 3">
    <name type="scientific">Coptis chinensis</name>
    <dbReference type="NCBI Taxonomy" id="261450"/>
    <lineage>
        <taxon>Eukaryota</taxon>
        <taxon>Viridiplantae</taxon>
        <taxon>Streptophyta</taxon>
        <taxon>Embryophyta</taxon>
        <taxon>Tracheophyta</taxon>
        <taxon>Spermatophyta</taxon>
        <taxon>Magnoliopsida</taxon>
        <taxon>Ranunculales</taxon>
        <taxon>Ranunculaceae</taxon>
        <taxon>Coptidoideae</taxon>
        <taxon>Coptis</taxon>
    </lineage>
</organism>
<feature type="region of interest" description="Disordered" evidence="1">
    <location>
        <begin position="1"/>
        <end position="25"/>
    </location>
</feature>
<comment type="caution">
    <text evidence="2">The sequence shown here is derived from an EMBL/GenBank/DDBJ whole genome shotgun (WGS) entry which is preliminary data.</text>
</comment>
<sequence length="306" mass="34248">MNENRRRVRRSRPSEESDSMIRTSDSSGLQNERILMLVCKSINWDPHLLCLISCVSRKLSAVAKRVLWKKLCASRAPRMVPTLVNGEPNLRVGDGWHALAKLLFFCCGCVPSRHFKIDQTLLGHFSKTSRFSKTSGQSFLMKRCQSDLLYISDPCEHTVEGSFEDLGVFRGVFRGFMKSKTRDLLIGRKAEFEELIRCPYCGARVWSMTTAKLVPKSAAKRLGSHHEKLEYFVCVNGHVHGSCLLVPLSSDEYLDDDDDASDYDEESGVHNMVRASLQNGRSSSSGEEICEGSALSTGGVSGQRSW</sequence>
<evidence type="ECO:0000256" key="1">
    <source>
        <dbReference type="SAM" id="MobiDB-lite"/>
    </source>
</evidence>
<protein>
    <recommendedName>
        <fullName evidence="4">EID1-like F-box protein 3</fullName>
    </recommendedName>
</protein>
<accession>A0A835HUL6</accession>
<feature type="compositionally biased region" description="Low complexity" evidence="1">
    <location>
        <begin position="280"/>
        <end position="293"/>
    </location>
</feature>
<dbReference type="PANTHER" id="PTHR31348">
    <property type="entry name" value="EID1-LIKE F-BOX PROTEIN 2-RELATED"/>
    <property type="match status" value="1"/>
</dbReference>
<feature type="compositionally biased region" description="Polar residues" evidence="1">
    <location>
        <begin position="294"/>
        <end position="306"/>
    </location>
</feature>
<dbReference type="AlphaFoldDB" id="A0A835HUL6"/>
<feature type="region of interest" description="Disordered" evidence="1">
    <location>
        <begin position="277"/>
        <end position="306"/>
    </location>
</feature>
<gene>
    <name evidence="2" type="ORF">IFM89_009133</name>
</gene>
<feature type="compositionally biased region" description="Basic residues" evidence="1">
    <location>
        <begin position="1"/>
        <end position="11"/>
    </location>
</feature>
<name>A0A835HUL6_9MAGN</name>
<dbReference type="OrthoDB" id="761790at2759"/>
<reference evidence="2 3" key="1">
    <citation type="submission" date="2020-10" db="EMBL/GenBank/DDBJ databases">
        <title>The Coptis chinensis genome and diversification of protoberbering-type alkaloids.</title>
        <authorList>
            <person name="Wang B."/>
            <person name="Shu S."/>
            <person name="Song C."/>
            <person name="Liu Y."/>
        </authorList>
    </citation>
    <scope>NUCLEOTIDE SEQUENCE [LARGE SCALE GENOMIC DNA]</scope>
    <source>
        <strain evidence="2">HL-2020</strain>
        <tissue evidence="2">Leaf</tissue>
    </source>
</reference>
<dbReference type="PANTHER" id="PTHR31348:SF3">
    <property type="entry name" value="EID1-LIKE F-BOX PROTEIN 3"/>
    <property type="match status" value="1"/>
</dbReference>
<evidence type="ECO:0000313" key="3">
    <source>
        <dbReference type="Proteomes" id="UP000631114"/>
    </source>
</evidence>
<dbReference type="EMBL" id="JADFTS010000005">
    <property type="protein sequence ID" value="KAF9604697.1"/>
    <property type="molecule type" value="Genomic_DNA"/>
</dbReference>
<evidence type="ECO:0008006" key="4">
    <source>
        <dbReference type="Google" id="ProtNLM"/>
    </source>
</evidence>
<keyword evidence="3" id="KW-1185">Reference proteome</keyword>
<proteinExistence type="predicted"/>